<dbReference type="EMBL" id="BDQF01000015">
    <property type="protein sequence ID" value="GAW83600.1"/>
    <property type="molecule type" value="Genomic_DNA"/>
</dbReference>
<evidence type="ECO:0000259" key="9">
    <source>
        <dbReference type="Pfam" id="PF14733"/>
    </source>
</evidence>
<keyword evidence="5" id="KW-0539">Nucleus</keyword>
<evidence type="ECO:0000256" key="7">
    <source>
        <dbReference type="SAM" id="MobiDB-lite"/>
    </source>
</evidence>
<feature type="coiled-coil region" evidence="6">
    <location>
        <begin position="2305"/>
        <end position="2342"/>
    </location>
</feature>
<keyword evidence="3" id="KW-0238">DNA-binding</keyword>
<feature type="region of interest" description="Disordered" evidence="7">
    <location>
        <begin position="2516"/>
        <end position="2560"/>
    </location>
</feature>
<feature type="domain" description="AP2/ERF" evidence="8">
    <location>
        <begin position="2041"/>
        <end position="2092"/>
    </location>
</feature>
<feature type="compositionally biased region" description="Low complexity" evidence="7">
    <location>
        <begin position="1513"/>
        <end position="1559"/>
    </location>
</feature>
<protein>
    <submittedName>
        <fullName evidence="10">Transcription factor with AP2 domain(S)</fullName>
    </submittedName>
</protein>
<feature type="domain" description="AP2-coincident C-terminal" evidence="9">
    <location>
        <begin position="2922"/>
        <end position="3012"/>
    </location>
</feature>
<evidence type="ECO:0000256" key="6">
    <source>
        <dbReference type="SAM" id="Coils"/>
    </source>
</evidence>
<feature type="compositionally biased region" description="Low complexity" evidence="7">
    <location>
        <begin position="1385"/>
        <end position="1412"/>
    </location>
</feature>
<evidence type="ECO:0000256" key="1">
    <source>
        <dbReference type="ARBA" id="ARBA00004123"/>
    </source>
</evidence>
<evidence type="ECO:0000259" key="8">
    <source>
        <dbReference type="Pfam" id="PF00847"/>
    </source>
</evidence>
<dbReference type="Pfam" id="PF14733">
    <property type="entry name" value="ACDC"/>
    <property type="match status" value="1"/>
</dbReference>
<dbReference type="Gene3D" id="1.20.5.2050">
    <property type="match status" value="1"/>
</dbReference>
<sequence>MNTKYSFGNINIDCHVSIENENLVNTQNQSANISKYVAFENNIFSEPNIKNNKMNCNDKNAEMYNNTCNILHNKSVQNELNAQNELNTQNVNHMNNATREFYYNQLNNKRQGIQNKRLDVHLPKSVNYENSNMKKFETDIDFTKCTMYKDMYIGQCNKKKNARIMNIATYNNYTNFNDNIVSSSGISNFIKNSTDKEPMNGSKHQNISAEDNHNYCTREKEGNNHFSFYNVKKNYSNEEIYSTHLPNENINKILENTSNHTLGINFNGSNRTENKMIEMRNTYCNKESVASDEFNFSHFCKSKSNIETTYKNGRIKQIRGPDTHENRSNNNYLVETADYKINENIIHNMDVLPSEKGQILEKKFCTILNCHNEIDNCTAKCGYNEMNSLLQNNIIYNNIINNNIINNNIINNNIINNNITNNSITNNSITNNSITTNSITNNSITNNSITNNSITNNSITNNSITNNSITNNSITYNSITNNHFIQCFNKQINKNLNSNILNQCISNVNKGIIYPEEYKKNIPYYIDNCRADYLMNNNVERRKHISSENDRGELHSSNICRIINKGINENLSTNEEFSVVSNIRRSMSKEFDERNLNYRNKLSFLECFENVKNYLNTENCEKFLINKLNLSNEEHASDINNSSCMVIPFHRNCINNNLVHTSSHCFINSENMYIDSKKQIAKKKGNNEIKNRDTPFLKSSEVSNSEKLSNLYKLNCDNVDDSRKITSSTKLDMQNGVCVLTNRNTINNEEQNENEIVKQSINRNHRNFNPDNNQGMPNLISNINDKKENHMLCSYIEPVSVNQVGNNEKAKKSCNSANNTSRITQVDEYRRRIPHPLNNIHIDHVNKCNEQINHKFNLGNVYREEHVNNNNGRGENNTIKECKKKKKNIIQSNYVSHYGASKGKNNVNINQWNEVISMNNNYIIMSNSCENNGSSCYKEEVHEKICKTHEVNSNEEMQTLRKLTSTNLSNMNMFTKYPMKEEAGNIKKEICHQKVMEKDVSSDNSELICSHGASAEDATTYSNIQMNNNLWKCRIGNNEQIVKNEELTILKNIPKLRMVWETKGSFTFDTVSNNNCKKCKTYEICGSFYKPHEMHDEVGFCTFYFPEKLPERPLINEVEKKKEGIFEKKKFLKVDKSNNRINKTMGNISIVMKNESSNLSAVSEMENKEKKKKNSTYPLCRTVSLEGSHNNRKKIHQKIIGNNYFCIVGEEKTNHDNFVDHFKNLQEKKIHDHCFMHVKNGNRREINDRMNVINNSHFIDSRKTSIIVNSSNSTLGDRCYPRNQQEIEERKGLPGELDFMNHISDKAEEFIRKDGSKVLSNDCDTLNGALNIAMVEHIERNKEFDNKENKLKDDNGSEYLVTDELLIHEGDASLRKVIFRHDSDSNGSNRSNNSSGNSSGNRSSNSRSNNAHNNKKDNNNAGIIIDNTNEGKMKKKENNLGAPCDRSNADKNNGQSIDNITIYDNQRIYNNVFITHNDISSTYNNSVTAGEVNLSDTPGILLEQGVNRRISPNNNGDANFNNNGDANVNSNGDANFNNNGDANFNNNGDANVNSNGDANFNSSGDVNLDSSGDVNLDSSGNANLNSNYNYTICNNRSVCFNCSRKVAVDTCCKLSEECISSTFNGINNPRNYVCSHVLGNGRDINKNNDDHNIFLHTIEGNFEGKVSSCKGEFSTASSSCSTHDNYENNHEDFSKSYNVSPWRNISKGNYFRNASNFDTINGISSVSTASNMNNISSVSTASNMNNISSVSTASNMNCVNGGSNLNPPYFIRISPQTDKINVVEKQANDYILYNYSKKTNDEEHMEDDNKYESSILNNKVIGERGSTYPFGCQENVQRMSTFKICNAVINCEVAKCTNRTVISTCHTNNRDFPVDNFINNTIIKPFNSEGKSNKCKNNLQMNAPSSVLTNVAVKNNIVNHTCNVNEHTYDRGKGRNIQNILSHYNIIINSSYKNANDDKAINMCNDSSKNNCTNRRMQKKRSNGIRKKLPDIVDKNEEIILNKSLNTVMDDAKAINMQKKVKQREFKKEKVEFYEKLKYLPKITGVSYDRKQNLWVSHWRANCKTLHKYFSVKKYGFQNARLLAITCRNQNVRCTSLERGISHDASETLFTKLNEMNCANDGNISLGNIVNSPFPALENMPSDKNQSTKKKQKRRKKQSFTKFVSPWNNVENACRKQGKEGIDILNRYSQKFIVQGDIPQKIDDPNSANLNSGLLTPNEVDVEDHVRDIINPLLSYQCGSDAHSVERHRYLEEMLMGNEFILECPDKNESSEANYNKRKMHFTNLMNKKRNESVINGNRNGSNSIQNHQKEMETYEHLNMNAKREQNMNSNFMNNKEKIKNEKMDEAHDTRNKLINTELHNKLINNELYNKLINNQLSNDRIKNSNTYFNLINRNLYKSIINNKLNAQLEKSEHVAYKENENSYSNEHYKKGIPCQEVSFSINEEFLNNESAHYENIHNVYLTCDSNGNNHIINDTNKNNSNPTFNIDNSVRNSSAMVPIKYASNKFTVCVRNSEHTPNDYNVDSNDKKNNNSNTYDNSTSSNNNNSSSSNDLSIDMNLSGASGPTVQSYAEISDRNNFQELLNSQSCRGSMNTKCNRNFNDVETKEESYFIGNCEFTINNLNIESDKYLCSDNSIFLNNSLDDGKNSIDSNSQSREIDMCHTLLNNHKMKEPVNPYHNIETFISNLGNNNNKGLTHGQGAVANHMAIERKYSLPIRNNSKYSNRKSSKNSNKNSNGISNNKNKKNDSKQQNINSNNISNSNNNNNKNNVSNSNYSSTNNNVSNSYHENISKDYRNNISNGHHNSIYHGDMLRNGCIMLKGKSSSNSEIAVNEAFEHEHSINLENADRYAGRFDDGHKYKNRNNSNVESAIVQESYLLNDQIGNMVLERSCSAISQTEGEYDKNGEGNQETNQYNSLNQIEEEKKKLMISKITTKYILIDIKNKCLKNCSSNFLKNFPDIKNVINKHINKISEANSAHTMKPYIQLFSNLLEKRKLLHMLTPDAQEMYIYSLQNMPL</sequence>
<feature type="compositionally biased region" description="Low complexity" evidence="7">
    <location>
        <begin position="2749"/>
        <end position="2785"/>
    </location>
</feature>
<feature type="compositionally biased region" description="Low complexity" evidence="7">
    <location>
        <begin position="2531"/>
        <end position="2560"/>
    </location>
</feature>
<evidence type="ECO:0000256" key="4">
    <source>
        <dbReference type="ARBA" id="ARBA00023163"/>
    </source>
</evidence>
<feature type="compositionally biased region" description="Basic residues" evidence="7">
    <location>
        <begin position="2147"/>
        <end position="2159"/>
    </location>
</feature>
<accession>A0A1Y1JMY4</accession>
<proteinExistence type="predicted"/>
<evidence type="ECO:0000256" key="2">
    <source>
        <dbReference type="ARBA" id="ARBA00023015"/>
    </source>
</evidence>
<keyword evidence="11" id="KW-1185">Reference proteome</keyword>
<dbReference type="OMA" id="LMINQNG"/>
<dbReference type="GO" id="GO:0003700">
    <property type="term" value="F:DNA-binding transcription factor activity"/>
    <property type="evidence" value="ECO:0007669"/>
    <property type="project" value="InterPro"/>
</dbReference>
<dbReference type="OrthoDB" id="387376at2759"/>
<dbReference type="Proteomes" id="UP000195521">
    <property type="component" value="Unassembled WGS sequence"/>
</dbReference>
<dbReference type="InterPro" id="IPR028078">
    <property type="entry name" value="ACDC"/>
</dbReference>
<comment type="caution">
    <text evidence="10">The sequence shown here is derived from an EMBL/GenBank/DDBJ whole genome shotgun (WGS) entry which is preliminary data.</text>
</comment>
<evidence type="ECO:0000256" key="5">
    <source>
        <dbReference type="ARBA" id="ARBA00023242"/>
    </source>
</evidence>
<reference evidence="11" key="1">
    <citation type="submission" date="2017-04" db="EMBL/GenBank/DDBJ databases">
        <title>Plasmodium gonderi genome.</title>
        <authorList>
            <person name="Arisue N."/>
            <person name="Honma H."/>
            <person name="Kawai S."/>
            <person name="Tougan T."/>
            <person name="Tanabe K."/>
            <person name="Horii T."/>
        </authorList>
    </citation>
    <scope>NUCLEOTIDE SEQUENCE [LARGE SCALE GENOMIC DNA]</scope>
    <source>
        <strain evidence="11">ATCC 30045</strain>
    </source>
</reference>
<dbReference type="RefSeq" id="XP_028546189.1">
    <property type="nucleotide sequence ID" value="XM_028690388.1"/>
</dbReference>
<evidence type="ECO:0000313" key="10">
    <source>
        <dbReference type="EMBL" id="GAW83600.1"/>
    </source>
</evidence>
<gene>
    <name evidence="10" type="ORF">PGO_143980</name>
</gene>
<dbReference type="GeneID" id="39750346"/>
<feature type="compositionally biased region" description="Low complexity" evidence="7">
    <location>
        <begin position="1419"/>
        <end position="1428"/>
    </location>
</feature>
<dbReference type="Pfam" id="PF00847">
    <property type="entry name" value="AP2"/>
    <property type="match status" value="1"/>
</dbReference>
<evidence type="ECO:0000313" key="11">
    <source>
        <dbReference type="Proteomes" id="UP000195521"/>
    </source>
</evidence>
<organism evidence="10 11">
    <name type="scientific">Plasmodium gonderi</name>
    <dbReference type="NCBI Taxonomy" id="77519"/>
    <lineage>
        <taxon>Eukaryota</taxon>
        <taxon>Sar</taxon>
        <taxon>Alveolata</taxon>
        <taxon>Apicomplexa</taxon>
        <taxon>Aconoidasida</taxon>
        <taxon>Haemosporida</taxon>
        <taxon>Plasmodiidae</taxon>
        <taxon>Plasmodium</taxon>
        <taxon>Plasmodium (Plasmodium)</taxon>
    </lineage>
</organism>
<feature type="region of interest" description="Disordered" evidence="7">
    <location>
        <begin position="2714"/>
        <end position="2787"/>
    </location>
</feature>
<keyword evidence="6" id="KW-0175">Coiled coil</keyword>
<feature type="region of interest" description="Disordered" evidence="7">
    <location>
        <begin position="2135"/>
        <end position="2159"/>
    </location>
</feature>
<feature type="compositionally biased region" description="Basic and acidic residues" evidence="7">
    <location>
        <begin position="1429"/>
        <end position="1438"/>
    </location>
</feature>
<keyword evidence="4" id="KW-0804">Transcription</keyword>
<feature type="region of interest" description="Disordered" evidence="7">
    <location>
        <begin position="1508"/>
        <end position="1564"/>
    </location>
</feature>
<dbReference type="InterPro" id="IPR001471">
    <property type="entry name" value="AP2/ERF_dom"/>
</dbReference>
<dbReference type="GO" id="GO:0005634">
    <property type="term" value="C:nucleus"/>
    <property type="evidence" value="ECO:0007669"/>
    <property type="project" value="UniProtKB-SubCell"/>
</dbReference>
<evidence type="ECO:0000256" key="3">
    <source>
        <dbReference type="ARBA" id="ARBA00023125"/>
    </source>
</evidence>
<comment type="subcellular location">
    <subcellularLocation>
        <location evidence="1">Nucleus</location>
    </subcellularLocation>
</comment>
<feature type="compositionally biased region" description="Low complexity" evidence="7">
    <location>
        <begin position="2729"/>
        <end position="2741"/>
    </location>
</feature>
<keyword evidence="2" id="KW-0805">Transcription regulation</keyword>
<name>A0A1Y1JMY4_PLAGO</name>
<feature type="region of interest" description="Disordered" evidence="7">
    <location>
        <begin position="1382"/>
        <end position="1457"/>
    </location>
</feature>
<dbReference type="GO" id="GO:0003677">
    <property type="term" value="F:DNA binding"/>
    <property type="evidence" value="ECO:0007669"/>
    <property type="project" value="UniProtKB-KW"/>
</dbReference>